<dbReference type="EMBL" id="QDKJ01000003">
    <property type="protein sequence ID" value="PWC14125.1"/>
    <property type="molecule type" value="Genomic_DNA"/>
</dbReference>
<dbReference type="NCBIfam" id="TIGR00893">
    <property type="entry name" value="2A0114"/>
    <property type="match status" value="1"/>
</dbReference>
<reference evidence="9 10" key="1">
    <citation type="submission" date="2018-04" db="EMBL/GenBank/DDBJ databases">
        <title>Brenneria corticis sp.nov.</title>
        <authorList>
            <person name="Li Y."/>
        </authorList>
    </citation>
    <scope>NUCLEOTIDE SEQUENCE [LARGE SCALE GENOMIC DNA]</scope>
    <source>
        <strain evidence="9 10">LMG 27715</strain>
    </source>
</reference>
<dbReference type="SUPFAM" id="SSF103473">
    <property type="entry name" value="MFS general substrate transporter"/>
    <property type="match status" value="1"/>
</dbReference>
<dbReference type="Gene3D" id="1.20.1250.20">
    <property type="entry name" value="MFS general substrate transporter like domains"/>
    <property type="match status" value="2"/>
</dbReference>
<feature type="transmembrane region" description="Helical" evidence="7">
    <location>
        <begin position="429"/>
        <end position="452"/>
    </location>
</feature>
<dbReference type="InterPro" id="IPR036259">
    <property type="entry name" value="MFS_trans_sf"/>
</dbReference>
<evidence type="ECO:0000313" key="10">
    <source>
        <dbReference type="Proteomes" id="UP000245138"/>
    </source>
</evidence>
<gene>
    <name evidence="9" type="ORF">B4923_04220</name>
</gene>
<feature type="transmembrane region" description="Helical" evidence="7">
    <location>
        <begin position="87"/>
        <end position="111"/>
    </location>
</feature>
<protein>
    <submittedName>
        <fullName evidence="9">MFS transporter</fullName>
    </submittedName>
</protein>
<dbReference type="GO" id="GO:0022857">
    <property type="term" value="F:transmembrane transporter activity"/>
    <property type="evidence" value="ECO:0007669"/>
    <property type="project" value="InterPro"/>
</dbReference>
<feature type="transmembrane region" description="Helical" evidence="7">
    <location>
        <begin position="343"/>
        <end position="360"/>
    </location>
</feature>
<comment type="subcellular location">
    <subcellularLocation>
        <location evidence="1">Cell membrane</location>
        <topology evidence="1">Multi-pass membrane protein</topology>
    </subcellularLocation>
</comment>
<dbReference type="InterPro" id="IPR000849">
    <property type="entry name" value="Sugar_P_transporter"/>
</dbReference>
<feature type="transmembrane region" description="Helical" evidence="7">
    <location>
        <begin position="268"/>
        <end position="287"/>
    </location>
</feature>
<dbReference type="PANTHER" id="PTHR11662">
    <property type="entry name" value="SOLUTE CARRIER FAMILY 17"/>
    <property type="match status" value="1"/>
</dbReference>
<keyword evidence="5 7" id="KW-0472">Membrane</keyword>
<evidence type="ECO:0000256" key="3">
    <source>
        <dbReference type="ARBA" id="ARBA00022692"/>
    </source>
</evidence>
<sequence>MTHLAQQQENIKKSKHVRYHIILMLFIVTAINYGDRAVLAIAGSPMADALNIDSITMGYIFSAFAWAYVIGQIPGGWLLDRYGAKRVYFASIFFWSLFTLLQGFIFLFHGITVFGGMSLAIVLLFTLRFIVGLAECPAFPGNSKIVSAWFPQKERATASAIFNSAQYFATAFFAPIMGWLVHTMDWHSPFIFMGVLGIIISLVWLRVIYPPVHHPRISKEELDYMREGGALVELDSKQETVSGTIDKAPKLTPDAPKVTIGMLLSQRLLVGVYLGQYCISTLTWFFISWFPIYLVKERGLTVLNAGFAASLPAICGFLGGILGGVLSDALLKRGYSLSLARKTPIILGMICSMSMVLCNYTDSIGLVIFLMSFSFFGKGVGALGWAVVADTSPKEAIGLSGGVFNTIGNIAGIVTPIVIGYIVATSGSFGGALLYVSLFAALAIFCYVFLVGEIKRVEFSVK</sequence>
<keyword evidence="10" id="KW-1185">Reference proteome</keyword>
<evidence type="ECO:0000256" key="2">
    <source>
        <dbReference type="ARBA" id="ARBA00022475"/>
    </source>
</evidence>
<name>A0A2U1TXJ8_9GAMM</name>
<dbReference type="CDD" id="cd17319">
    <property type="entry name" value="MFS_ExuT_GudP_like"/>
    <property type="match status" value="1"/>
</dbReference>
<keyword evidence="3 7" id="KW-0812">Transmembrane</keyword>
<proteinExistence type="inferred from homology"/>
<evidence type="ECO:0000256" key="5">
    <source>
        <dbReference type="ARBA" id="ARBA00023136"/>
    </source>
</evidence>
<evidence type="ECO:0000256" key="1">
    <source>
        <dbReference type="ARBA" id="ARBA00004651"/>
    </source>
</evidence>
<evidence type="ECO:0000259" key="8">
    <source>
        <dbReference type="PROSITE" id="PS50850"/>
    </source>
</evidence>
<dbReference type="GO" id="GO:0005886">
    <property type="term" value="C:plasma membrane"/>
    <property type="evidence" value="ECO:0007669"/>
    <property type="project" value="UniProtKB-SubCell"/>
</dbReference>
<dbReference type="PANTHER" id="PTHR11662:SF399">
    <property type="entry name" value="FI19708P1-RELATED"/>
    <property type="match status" value="1"/>
</dbReference>
<dbReference type="InterPro" id="IPR020846">
    <property type="entry name" value="MFS_dom"/>
</dbReference>
<dbReference type="InterPro" id="IPR050382">
    <property type="entry name" value="MFS_Na/Anion_cotransporter"/>
</dbReference>
<feature type="transmembrane region" description="Helical" evidence="7">
    <location>
        <begin position="401"/>
        <end position="423"/>
    </location>
</feature>
<dbReference type="InterPro" id="IPR011701">
    <property type="entry name" value="MFS"/>
</dbReference>
<keyword evidence="4 7" id="KW-1133">Transmembrane helix</keyword>
<accession>A0A2U1TXJ8</accession>
<dbReference type="AlphaFoldDB" id="A0A2U1TXJ8"/>
<evidence type="ECO:0000256" key="7">
    <source>
        <dbReference type="SAM" id="Phobius"/>
    </source>
</evidence>
<evidence type="ECO:0000256" key="6">
    <source>
        <dbReference type="ARBA" id="ARBA00038514"/>
    </source>
</evidence>
<organism evidence="9 10">
    <name type="scientific">Brenneria roseae subsp. americana</name>
    <dbReference type="NCBI Taxonomy" id="1508507"/>
    <lineage>
        <taxon>Bacteria</taxon>
        <taxon>Pseudomonadati</taxon>
        <taxon>Pseudomonadota</taxon>
        <taxon>Gammaproteobacteria</taxon>
        <taxon>Enterobacterales</taxon>
        <taxon>Pectobacteriaceae</taxon>
        <taxon>Brenneria</taxon>
    </lineage>
</organism>
<dbReference type="RefSeq" id="WP_109053127.1">
    <property type="nucleotide sequence ID" value="NZ_QDKJ01000003.1"/>
</dbReference>
<dbReference type="Pfam" id="PF07690">
    <property type="entry name" value="MFS_1"/>
    <property type="match status" value="1"/>
</dbReference>
<comment type="similarity">
    <text evidence="6">Belongs to the major facilitator superfamily. Phthalate permease family.</text>
</comment>
<evidence type="ECO:0000313" key="9">
    <source>
        <dbReference type="EMBL" id="PWC14125.1"/>
    </source>
</evidence>
<evidence type="ECO:0000256" key="4">
    <source>
        <dbReference type="ARBA" id="ARBA00022989"/>
    </source>
</evidence>
<dbReference type="PROSITE" id="PS50850">
    <property type="entry name" value="MFS"/>
    <property type="match status" value="1"/>
</dbReference>
<feature type="transmembrane region" description="Helical" evidence="7">
    <location>
        <begin position="117"/>
        <end position="139"/>
    </location>
</feature>
<dbReference type="Proteomes" id="UP000245138">
    <property type="component" value="Unassembled WGS sequence"/>
</dbReference>
<feature type="domain" description="Major facilitator superfamily (MFS) profile" evidence="8">
    <location>
        <begin position="21"/>
        <end position="455"/>
    </location>
</feature>
<keyword evidence="2" id="KW-1003">Cell membrane</keyword>
<dbReference type="PIRSF" id="PIRSF002808">
    <property type="entry name" value="Hexose_phosphate_transp"/>
    <property type="match status" value="1"/>
</dbReference>
<feature type="transmembrane region" description="Helical" evidence="7">
    <location>
        <begin position="21"/>
        <end position="43"/>
    </location>
</feature>
<feature type="transmembrane region" description="Helical" evidence="7">
    <location>
        <begin position="307"/>
        <end position="331"/>
    </location>
</feature>
<dbReference type="OrthoDB" id="9771451at2"/>
<feature type="transmembrane region" description="Helical" evidence="7">
    <location>
        <begin position="186"/>
        <end position="209"/>
    </location>
</feature>
<feature type="transmembrane region" description="Helical" evidence="7">
    <location>
        <begin position="160"/>
        <end position="180"/>
    </location>
</feature>
<feature type="transmembrane region" description="Helical" evidence="7">
    <location>
        <begin position="366"/>
        <end position="389"/>
    </location>
</feature>
<comment type="caution">
    <text evidence="9">The sequence shown here is derived from an EMBL/GenBank/DDBJ whole genome shotgun (WGS) entry which is preliminary data.</text>
</comment>
<feature type="transmembrane region" description="Helical" evidence="7">
    <location>
        <begin position="55"/>
        <end position="75"/>
    </location>
</feature>